<organism evidence="3 4">
    <name type="scientific">Varunaivibrio sulfuroxidans</name>
    <dbReference type="NCBI Taxonomy" id="1773489"/>
    <lineage>
        <taxon>Bacteria</taxon>
        <taxon>Pseudomonadati</taxon>
        <taxon>Pseudomonadota</taxon>
        <taxon>Alphaproteobacteria</taxon>
        <taxon>Rhodospirillales</taxon>
        <taxon>Magnetovibrionaceae</taxon>
        <taxon>Varunaivibrio</taxon>
    </lineage>
</organism>
<dbReference type="PANTHER" id="PTHR33606:SF3">
    <property type="entry name" value="PROTEIN YCII"/>
    <property type="match status" value="1"/>
</dbReference>
<accession>A0A4R3JHN8</accession>
<dbReference type="Proteomes" id="UP000295304">
    <property type="component" value="Unassembled WGS sequence"/>
</dbReference>
<dbReference type="Pfam" id="PF03795">
    <property type="entry name" value="YCII"/>
    <property type="match status" value="1"/>
</dbReference>
<comment type="similarity">
    <text evidence="1">Belongs to the YciI family.</text>
</comment>
<evidence type="ECO:0000259" key="2">
    <source>
        <dbReference type="Pfam" id="PF03795"/>
    </source>
</evidence>
<dbReference type="PANTHER" id="PTHR33606">
    <property type="entry name" value="PROTEIN YCII"/>
    <property type="match status" value="1"/>
</dbReference>
<dbReference type="InterPro" id="IPR011008">
    <property type="entry name" value="Dimeric_a/b-barrel"/>
</dbReference>
<sequence length="94" mass="10323">MRYIVMAFDGADPDAPERRRQARPAHMSRAAKLHEDGVLLHGGAILDDAGAMIGSAVIFEVESRAALDTLIAEDPYATGDVWRNIDIRPFKQGF</sequence>
<comment type="caution">
    <text evidence="3">The sequence shown here is derived from an EMBL/GenBank/DDBJ whole genome shotgun (WGS) entry which is preliminary data.</text>
</comment>
<dbReference type="InterPro" id="IPR051807">
    <property type="entry name" value="Sec-metab_biosynth-assoc"/>
</dbReference>
<name>A0A4R3JHN8_9PROT</name>
<proteinExistence type="inferred from homology"/>
<dbReference type="AlphaFoldDB" id="A0A4R3JHN8"/>
<reference evidence="3 4" key="1">
    <citation type="submission" date="2019-03" db="EMBL/GenBank/DDBJ databases">
        <title>Genomic Encyclopedia of Type Strains, Phase IV (KMG-IV): sequencing the most valuable type-strain genomes for metagenomic binning, comparative biology and taxonomic classification.</title>
        <authorList>
            <person name="Goeker M."/>
        </authorList>
    </citation>
    <scope>NUCLEOTIDE SEQUENCE [LARGE SCALE GENOMIC DNA]</scope>
    <source>
        <strain evidence="3 4">DSM 101688</strain>
    </source>
</reference>
<evidence type="ECO:0000313" key="4">
    <source>
        <dbReference type="Proteomes" id="UP000295304"/>
    </source>
</evidence>
<evidence type="ECO:0000256" key="1">
    <source>
        <dbReference type="ARBA" id="ARBA00007689"/>
    </source>
</evidence>
<dbReference type="InterPro" id="IPR005545">
    <property type="entry name" value="YCII"/>
</dbReference>
<protein>
    <recommendedName>
        <fullName evidence="2">YCII-related domain-containing protein</fullName>
    </recommendedName>
</protein>
<feature type="domain" description="YCII-related" evidence="2">
    <location>
        <begin position="1"/>
        <end position="91"/>
    </location>
</feature>
<dbReference type="SUPFAM" id="SSF54909">
    <property type="entry name" value="Dimeric alpha+beta barrel"/>
    <property type="match status" value="1"/>
</dbReference>
<dbReference type="EMBL" id="SLZW01000001">
    <property type="protein sequence ID" value="TCS64776.1"/>
    <property type="molecule type" value="Genomic_DNA"/>
</dbReference>
<dbReference type="RefSeq" id="WP_132937532.1">
    <property type="nucleotide sequence ID" value="NZ_CP119676.1"/>
</dbReference>
<dbReference type="OrthoDB" id="2293521at2"/>
<evidence type="ECO:0000313" key="3">
    <source>
        <dbReference type="EMBL" id="TCS64776.1"/>
    </source>
</evidence>
<dbReference type="Gene3D" id="3.30.70.1060">
    <property type="entry name" value="Dimeric alpha+beta barrel"/>
    <property type="match status" value="1"/>
</dbReference>
<keyword evidence="4" id="KW-1185">Reference proteome</keyword>
<gene>
    <name evidence="3" type="ORF">EDD55_101105</name>
</gene>